<accession>A0A482WGB7</accession>
<reference evidence="2 3" key="1">
    <citation type="journal article" date="2017" name="Gigascience">
        <title>Genome sequence of the small brown planthopper, Laodelphax striatellus.</title>
        <authorList>
            <person name="Zhu J."/>
            <person name="Jiang F."/>
            <person name="Wang X."/>
            <person name="Yang P."/>
            <person name="Bao Y."/>
            <person name="Zhao W."/>
            <person name="Wang W."/>
            <person name="Lu H."/>
            <person name="Wang Q."/>
            <person name="Cui N."/>
            <person name="Li J."/>
            <person name="Chen X."/>
            <person name="Luo L."/>
            <person name="Yu J."/>
            <person name="Kang L."/>
            <person name="Cui F."/>
        </authorList>
    </citation>
    <scope>NUCLEOTIDE SEQUENCE [LARGE SCALE GENOMIC DNA]</scope>
    <source>
        <strain evidence="2">Lst14</strain>
    </source>
</reference>
<dbReference type="PROSITE" id="PS50222">
    <property type="entry name" value="EF_HAND_2"/>
    <property type="match status" value="1"/>
</dbReference>
<proteinExistence type="predicted"/>
<dbReference type="InterPro" id="IPR011992">
    <property type="entry name" value="EF-hand-dom_pair"/>
</dbReference>
<evidence type="ECO:0000313" key="2">
    <source>
        <dbReference type="EMBL" id="RZF32534.1"/>
    </source>
</evidence>
<dbReference type="OrthoDB" id="5959761at2759"/>
<evidence type="ECO:0000259" key="1">
    <source>
        <dbReference type="PROSITE" id="PS50222"/>
    </source>
</evidence>
<comment type="caution">
    <text evidence="2">The sequence shown here is derived from an EMBL/GenBank/DDBJ whole genome shotgun (WGS) entry which is preliminary data.</text>
</comment>
<dbReference type="InterPro" id="IPR002048">
    <property type="entry name" value="EF_hand_dom"/>
</dbReference>
<sequence>MDRYEGYHINDATTFCMFDTTGDGRIHIKFVGDVLRCLGLNPTETLVRKLLRGYKPNSSICFEDFQLILKAAKKELSKDVTCTTSIEENLISGLGLLDSKMSGSIPAAELKYILTNVGDTMHPNQVDELFKGLVDGDGNVKYEELVRMVISD</sequence>
<dbReference type="EMBL" id="QKKF02036682">
    <property type="protein sequence ID" value="RZF32534.1"/>
    <property type="molecule type" value="Genomic_DNA"/>
</dbReference>
<dbReference type="InterPro" id="IPR050230">
    <property type="entry name" value="CALM/Myosin/TropC-like"/>
</dbReference>
<organism evidence="2 3">
    <name type="scientific">Laodelphax striatellus</name>
    <name type="common">Small brown planthopper</name>
    <name type="synonym">Delphax striatella</name>
    <dbReference type="NCBI Taxonomy" id="195883"/>
    <lineage>
        <taxon>Eukaryota</taxon>
        <taxon>Metazoa</taxon>
        <taxon>Ecdysozoa</taxon>
        <taxon>Arthropoda</taxon>
        <taxon>Hexapoda</taxon>
        <taxon>Insecta</taxon>
        <taxon>Pterygota</taxon>
        <taxon>Neoptera</taxon>
        <taxon>Paraneoptera</taxon>
        <taxon>Hemiptera</taxon>
        <taxon>Auchenorrhyncha</taxon>
        <taxon>Fulgoroidea</taxon>
        <taxon>Delphacidae</taxon>
        <taxon>Criomorphinae</taxon>
        <taxon>Laodelphax</taxon>
    </lineage>
</organism>
<dbReference type="GO" id="GO:0005509">
    <property type="term" value="F:calcium ion binding"/>
    <property type="evidence" value="ECO:0007669"/>
    <property type="project" value="InterPro"/>
</dbReference>
<dbReference type="Gene3D" id="1.10.238.10">
    <property type="entry name" value="EF-hand"/>
    <property type="match status" value="2"/>
</dbReference>
<dbReference type="SUPFAM" id="SSF47473">
    <property type="entry name" value="EF-hand"/>
    <property type="match status" value="1"/>
</dbReference>
<dbReference type="AlphaFoldDB" id="A0A482WGB7"/>
<evidence type="ECO:0000313" key="3">
    <source>
        <dbReference type="Proteomes" id="UP000291343"/>
    </source>
</evidence>
<dbReference type="PANTHER" id="PTHR23048:SF49">
    <property type="entry name" value="FI08416P-RELATED"/>
    <property type="match status" value="1"/>
</dbReference>
<gene>
    <name evidence="2" type="ORF">LSTR_LSTR011313</name>
</gene>
<protein>
    <recommendedName>
        <fullName evidence="1">EF-hand domain-containing protein</fullName>
    </recommendedName>
</protein>
<dbReference type="STRING" id="195883.A0A482WGB7"/>
<dbReference type="SMR" id="A0A482WGB7"/>
<dbReference type="PANTHER" id="PTHR23048">
    <property type="entry name" value="MYOSIN LIGHT CHAIN 1, 3"/>
    <property type="match status" value="1"/>
</dbReference>
<keyword evidence="3" id="KW-1185">Reference proteome</keyword>
<dbReference type="InParanoid" id="A0A482WGB7"/>
<feature type="domain" description="EF-hand" evidence="1">
    <location>
        <begin position="15"/>
        <end position="41"/>
    </location>
</feature>
<dbReference type="GO" id="GO:0016460">
    <property type="term" value="C:myosin II complex"/>
    <property type="evidence" value="ECO:0007669"/>
    <property type="project" value="TreeGrafter"/>
</dbReference>
<dbReference type="GO" id="GO:0032036">
    <property type="term" value="F:myosin heavy chain binding"/>
    <property type="evidence" value="ECO:0007669"/>
    <property type="project" value="TreeGrafter"/>
</dbReference>
<dbReference type="FunFam" id="1.10.238.10:FF:000001">
    <property type="entry name" value="Calmodulin 1"/>
    <property type="match status" value="1"/>
</dbReference>
<name>A0A482WGB7_LAOST</name>
<dbReference type="Proteomes" id="UP000291343">
    <property type="component" value="Unassembled WGS sequence"/>
</dbReference>